<dbReference type="EMBL" id="BRXZ01002548">
    <property type="protein sequence ID" value="GMH64697.1"/>
    <property type="molecule type" value="Genomic_DNA"/>
</dbReference>
<feature type="compositionally biased region" description="Acidic residues" evidence="1">
    <location>
        <begin position="98"/>
        <end position="107"/>
    </location>
</feature>
<feature type="region of interest" description="Disordered" evidence="1">
    <location>
        <begin position="98"/>
        <end position="122"/>
    </location>
</feature>
<evidence type="ECO:0000313" key="3">
    <source>
        <dbReference type="Proteomes" id="UP001165082"/>
    </source>
</evidence>
<feature type="non-terminal residue" evidence="2">
    <location>
        <position position="237"/>
    </location>
</feature>
<feature type="compositionally biased region" description="Polar residues" evidence="1">
    <location>
        <begin position="1"/>
        <end position="15"/>
    </location>
</feature>
<dbReference type="Proteomes" id="UP001165082">
    <property type="component" value="Unassembled WGS sequence"/>
</dbReference>
<keyword evidence="3" id="KW-1185">Reference proteome</keyword>
<feature type="region of interest" description="Disordered" evidence="1">
    <location>
        <begin position="186"/>
        <end position="205"/>
    </location>
</feature>
<protein>
    <submittedName>
        <fullName evidence="2">Uncharacterized protein</fullName>
    </submittedName>
</protein>
<reference evidence="2" key="1">
    <citation type="submission" date="2022-07" db="EMBL/GenBank/DDBJ databases">
        <title>Genome analysis of Parmales, a sister group of diatoms, reveals the evolutionary specialization of diatoms from phago-mixotrophs to photoautotrophs.</title>
        <authorList>
            <person name="Ban H."/>
            <person name="Sato S."/>
            <person name="Yoshikawa S."/>
            <person name="Kazumasa Y."/>
            <person name="Nakamura Y."/>
            <person name="Ichinomiya M."/>
            <person name="Saitoh K."/>
            <person name="Sato N."/>
            <person name="Blanc-Mathieu R."/>
            <person name="Endo H."/>
            <person name="Kuwata A."/>
            <person name="Ogata H."/>
        </authorList>
    </citation>
    <scope>NUCLEOTIDE SEQUENCE</scope>
</reference>
<evidence type="ECO:0000256" key="1">
    <source>
        <dbReference type="SAM" id="MobiDB-lite"/>
    </source>
</evidence>
<comment type="caution">
    <text evidence="2">The sequence shown here is derived from an EMBL/GenBank/DDBJ whole genome shotgun (WGS) entry which is preliminary data.</text>
</comment>
<name>A0A9W7E3E4_9STRA</name>
<gene>
    <name evidence="2" type="ORF">TrRE_jg662</name>
</gene>
<proteinExistence type="predicted"/>
<evidence type="ECO:0000313" key="2">
    <source>
        <dbReference type="EMBL" id="GMH64697.1"/>
    </source>
</evidence>
<dbReference type="AlphaFoldDB" id="A0A9W7E3E4"/>
<accession>A0A9W7E3E4</accession>
<feature type="non-terminal residue" evidence="2">
    <location>
        <position position="1"/>
    </location>
</feature>
<organism evidence="2 3">
    <name type="scientific">Triparma retinervis</name>
    <dbReference type="NCBI Taxonomy" id="2557542"/>
    <lineage>
        <taxon>Eukaryota</taxon>
        <taxon>Sar</taxon>
        <taxon>Stramenopiles</taxon>
        <taxon>Ochrophyta</taxon>
        <taxon>Bolidophyceae</taxon>
        <taxon>Parmales</taxon>
        <taxon>Triparmaceae</taxon>
        <taxon>Triparma</taxon>
    </lineage>
</organism>
<sequence>NANAGQGSNTPSRANPSMGGLGSTKRQLNEGKYTGYRYILSHDLPVDLCLRVTLKISSPSSSPPSFFGWGVSLLTHYCELSPCYRKALDGTDMEIEEDEDYETDGDEGVIVPSNDEGTGGGRRKRYKSTLTFPIAVRDLGLDAQLRVRYCVPPTLFSSPSSSSSSSFQVTCVKIFDSNGRIKQGEYNVQAGGGGGEEEERKPGELARELRGTDYWLDGITSERFEEIAMEGGGEQDA</sequence>
<feature type="region of interest" description="Disordered" evidence="1">
    <location>
        <begin position="1"/>
        <end position="26"/>
    </location>
</feature>